<keyword evidence="3" id="KW-1185">Reference proteome</keyword>
<evidence type="ECO:0000313" key="3">
    <source>
        <dbReference type="Proteomes" id="UP000199582"/>
    </source>
</evidence>
<dbReference type="GO" id="GO:0016301">
    <property type="term" value="F:kinase activity"/>
    <property type="evidence" value="ECO:0007669"/>
    <property type="project" value="InterPro"/>
</dbReference>
<dbReference type="PANTHER" id="PTHR39426:SF1">
    <property type="entry name" value="HOMOLOGY TO DEATH-ON-CURING PROTEIN OF PHAGE P1"/>
    <property type="match status" value="1"/>
</dbReference>
<dbReference type="STRING" id="1287727.SAMN05443999_10245"/>
<dbReference type="RefSeq" id="WP_093032138.1">
    <property type="nucleotide sequence ID" value="NZ_FOAG01000002.1"/>
</dbReference>
<dbReference type="InterPro" id="IPR003812">
    <property type="entry name" value="Fido"/>
</dbReference>
<dbReference type="InterPro" id="IPR053737">
    <property type="entry name" value="Type_II_TA_Toxin"/>
</dbReference>
<name>A0A1H7IYK1_9RHOB</name>
<accession>A0A1H7IYK1</accession>
<gene>
    <name evidence="2" type="ORF">SAMN05443999_10245</name>
</gene>
<dbReference type="NCBIfam" id="TIGR01550">
    <property type="entry name" value="DOC_P1"/>
    <property type="match status" value="1"/>
</dbReference>
<dbReference type="InterPro" id="IPR006440">
    <property type="entry name" value="Doc"/>
</dbReference>
<dbReference type="AlphaFoldDB" id="A0A1H7IYK1"/>
<dbReference type="Proteomes" id="UP000199582">
    <property type="component" value="Unassembled WGS sequence"/>
</dbReference>
<dbReference type="PANTHER" id="PTHR39426">
    <property type="entry name" value="HOMOLOGY TO DEATH-ON-CURING PROTEIN OF PHAGE P1"/>
    <property type="match status" value="1"/>
</dbReference>
<dbReference type="Gene3D" id="1.20.120.1870">
    <property type="entry name" value="Fic/DOC protein, Fido domain"/>
    <property type="match status" value="1"/>
</dbReference>
<dbReference type="PIRSF" id="PIRSF018297">
    <property type="entry name" value="Doc"/>
    <property type="match status" value="1"/>
</dbReference>
<proteinExistence type="predicted"/>
<evidence type="ECO:0000313" key="2">
    <source>
        <dbReference type="EMBL" id="SEK67284.1"/>
    </source>
</evidence>
<sequence length="125" mass="13557">MSFLLLDSEQVETLHDLVLNPGELSGKARDKSLDGALARVDNRLVYGMIEDVFDLAAAYAEAIAQGHCFNDANKRTAYRAMIVCLKLNGVSVSHGTEEIGQQIIRLAQGLIDAGDVAEWLRARAG</sequence>
<reference evidence="2 3" key="1">
    <citation type="submission" date="2016-10" db="EMBL/GenBank/DDBJ databases">
        <authorList>
            <person name="de Groot N.N."/>
        </authorList>
    </citation>
    <scope>NUCLEOTIDE SEQUENCE [LARGE SCALE GENOMIC DNA]</scope>
    <source>
        <strain evidence="2 3">DSM 100674</strain>
    </source>
</reference>
<dbReference type="PROSITE" id="PS51459">
    <property type="entry name" value="FIDO"/>
    <property type="match status" value="1"/>
</dbReference>
<dbReference type="OrthoDB" id="9802752at2"/>
<protein>
    <submittedName>
        <fullName evidence="2">Death on curing protein</fullName>
    </submittedName>
</protein>
<evidence type="ECO:0000259" key="1">
    <source>
        <dbReference type="PROSITE" id="PS51459"/>
    </source>
</evidence>
<organism evidence="2 3">
    <name type="scientific">Roseovarius azorensis</name>
    <dbReference type="NCBI Taxonomy" id="1287727"/>
    <lineage>
        <taxon>Bacteria</taxon>
        <taxon>Pseudomonadati</taxon>
        <taxon>Pseudomonadota</taxon>
        <taxon>Alphaproteobacteria</taxon>
        <taxon>Rhodobacterales</taxon>
        <taxon>Roseobacteraceae</taxon>
        <taxon>Roseovarius</taxon>
    </lineage>
</organism>
<dbReference type="EMBL" id="FOAG01000002">
    <property type="protein sequence ID" value="SEK67284.1"/>
    <property type="molecule type" value="Genomic_DNA"/>
</dbReference>
<feature type="domain" description="Fido" evidence="1">
    <location>
        <begin position="6"/>
        <end position="122"/>
    </location>
</feature>
<dbReference type="Pfam" id="PF02661">
    <property type="entry name" value="Fic"/>
    <property type="match status" value="1"/>
</dbReference>